<organism evidence="2 3">
    <name type="scientific">Amycolatopsis minnesotensis</name>
    <dbReference type="NCBI Taxonomy" id="337894"/>
    <lineage>
        <taxon>Bacteria</taxon>
        <taxon>Bacillati</taxon>
        <taxon>Actinomycetota</taxon>
        <taxon>Actinomycetes</taxon>
        <taxon>Pseudonocardiales</taxon>
        <taxon>Pseudonocardiaceae</taxon>
        <taxon>Amycolatopsis</taxon>
    </lineage>
</organism>
<proteinExistence type="predicted"/>
<comment type="caution">
    <text evidence="2">The sequence shown here is derived from an EMBL/GenBank/DDBJ whole genome shotgun (WGS) entry which is preliminary data.</text>
</comment>
<evidence type="ECO:0000313" key="2">
    <source>
        <dbReference type="EMBL" id="GAA1960826.1"/>
    </source>
</evidence>
<dbReference type="EMBL" id="BAAANN010000012">
    <property type="protein sequence ID" value="GAA1960826.1"/>
    <property type="molecule type" value="Genomic_DNA"/>
</dbReference>
<dbReference type="PANTHER" id="PTHR43591">
    <property type="entry name" value="METHYLTRANSFERASE"/>
    <property type="match status" value="1"/>
</dbReference>
<accession>A0ABP5CB14</accession>
<protein>
    <recommendedName>
        <fullName evidence="1">Methyltransferase type 11 domain-containing protein</fullName>
    </recommendedName>
</protein>
<dbReference type="CDD" id="cd02440">
    <property type="entry name" value="AdoMet_MTases"/>
    <property type="match status" value="1"/>
</dbReference>
<name>A0ABP5CB14_9PSEU</name>
<reference evidence="3" key="1">
    <citation type="journal article" date="2019" name="Int. J. Syst. Evol. Microbiol.">
        <title>The Global Catalogue of Microorganisms (GCM) 10K type strain sequencing project: providing services to taxonomists for standard genome sequencing and annotation.</title>
        <authorList>
            <consortium name="The Broad Institute Genomics Platform"/>
            <consortium name="The Broad Institute Genome Sequencing Center for Infectious Disease"/>
            <person name="Wu L."/>
            <person name="Ma J."/>
        </authorList>
    </citation>
    <scope>NUCLEOTIDE SEQUENCE [LARGE SCALE GENOMIC DNA]</scope>
    <source>
        <strain evidence="3">JCM 14545</strain>
    </source>
</reference>
<sequence length="268" mass="28954">MVSSAQAREKYDQLVDRYEEIFFYVGDTGRRLIEFAAPPPGSRVLDVGAGRGAVTRAALALGCSVTAIDASPKMIERLVEDHPEVTGVAMDAAHLDFTAGSFDLATAGFVVQILDEPAVVLAEVHRVLAPGGTVALSLETQSVGRLGWFQELTLEFFAPATSEPVSPPPADTEASPGPMTHDRLDALLAETGFLDIERAPVEMPVPIADPPALWDWLMPRGLAEIQETLPADRRAEFRTRFLQGAQTMHDDGGITLDFAATLHRARRP</sequence>
<dbReference type="Pfam" id="PF08241">
    <property type="entry name" value="Methyltransf_11"/>
    <property type="match status" value="1"/>
</dbReference>
<gene>
    <name evidence="2" type="ORF">GCM10009754_34370</name>
</gene>
<keyword evidence="3" id="KW-1185">Reference proteome</keyword>
<dbReference type="Proteomes" id="UP001501116">
    <property type="component" value="Unassembled WGS sequence"/>
</dbReference>
<evidence type="ECO:0000259" key="1">
    <source>
        <dbReference type="Pfam" id="PF08241"/>
    </source>
</evidence>
<dbReference type="Gene3D" id="3.40.50.150">
    <property type="entry name" value="Vaccinia Virus protein VP39"/>
    <property type="match status" value="1"/>
</dbReference>
<evidence type="ECO:0000313" key="3">
    <source>
        <dbReference type="Proteomes" id="UP001501116"/>
    </source>
</evidence>
<feature type="domain" description="Methyltransferase type 11" evidence="1">
    <location>
        <begin position="45"/>
        <end position="135"/>
    </location>
</feature>
<dbReference type="RefSeq" id="WP_344419039.1">
    <property type="nucleotide sequence ID" value="NZ_BAAANN010000012.1"/>
</dbReference>
<dbReference type="InterPro" id="IPR029063">
    <property type="entry name" value="SAM-dependent_MTases_sf"/>
</dbReference>
<dbReference type="SUPFAM" id="SSF53335">
    <property type="entry name" value="S-adenosyl-L-methionine-dependent methyltransferases"/>
    <property type="match status" value="1"/>
</dbReference>
<dbReference type="InterPro" id="IPR013216">
    <property type="entry name" value="Methyltransf_11"/>
</dbReference>